<dbReference type="Gene3D" id="6.20.50.20">
    <property type="match status" value="1"/>
</dbReference>
<evidence type="ECO:0000256" key="2">
    <source>
        <dbReference type="ARBA" id="ARBA00022723"/>
    </source>
</evidence>
<evidence type="ECO:0000313" key="7">
    <source>
        <dbReference type="Proteomes" id="UP001295794"/>
    </source>
</evidence>
<reference evidence="6" key="1">
    <citation type="submission" date="2023-11" db="EMBL/GenBank/DDBJ databases">
        <authorList>
            <person name="De Vega J J."/>
            <person name="De Vega J J."/>
        </authorList>
    </citation>
    <scope>NUCLEOTIDE SEQUENCE</scope>
</reference>
<dbReference type="InterPro" id="IPR007175">
    <property type="entry name" value="Rpr2/Snm1/Rpp21"/>
</dbReference>
<organism evidence="6 7">
    <name type="scientific">Mycena citricolor</name>
    <dbReference type="NCBI Taxonomy" id="2018698"/>
    <lineage>
        <taxon>Eukaryota</taxon>
        <taxon>Fungi</taxon>
        <taxon>Dikarya</taxon>
        <taxon>Basidiomycota</taxon>
        <taxon>Agaricomycotina</taxon>
        <taxon>Agaricomycetes</taxon>
        <taxon>Agaricomycetidae</taxon>
        <taxon>Agaricales</taxon>
        <taxon>Marasmiineae</taxon>
        <taxon>Mycenaceae</taxon>
        <taxon>Mycena</taxon>
    </lineage>
</organism>
<dbReference type="Pfam" id="PF04032">
    <property type="entry name" value="Rpr2"/>
    <property type="match status" value="1"/>
</dbReference>
<accession>A0AAD2HSD5</accession>
<proteinExistence type="inferred from homology"/>
<comment type="caution">
    <text evidence="6">The sequence shown here is derived from an EMBL/GenBank/DDBJ whole genome shotgun (WGS) entry which is preliminary data.</text>
</comment>
<feature type="region of interest" description="Disordered" evidence="5">
    <location>
        <begin position="184"/>
        <end position="242"/>
    </location>
</feature>
<protein>
    <recommendedName>
        <fullName evidence="8">Rpr2-domain-containing protein</fullName>
    </recommendedName>
</protein>
<dbReference type="GO" id="GO:0008033">
    <property type="term" value="P:tRNA processing"/>
    <property type="evidence" value="ECO:0007669"/>
    <property type="project" value="UniProtKB-KW"/>
</dbReference>
<dbReference type="Proteomes" id="UP001295794">
    <property type="component" value="Unassembled WGS sequence"/>
</dbReference>
<dbReference type="GO" id="GO:0046872">
    <property type="term" value="F:metal ion binding"/>
    <property type="evidence" value="ECO:0007669"/>
    <property type="project" value="UniProtKB-KW"/>
</dbReference>
<evidence type="ECO:0000313" key="6">
    <source>
        <dbReference type="EMBL" id="CAK5281263.1"/>
    </source>
</evidence>
<feature type="region of interest" description="Disordered" evidence="5">
    <location>
        <begin position="72"/>
        <end position="114"/>
    </location>
</feature>
<sequence length="267" mass="28947">QTEDAHLDHLPLSLLRSYLHPELLLLRSLSIIVMGKKGKEDAVPSPAAIVNKDIMQRLNFMYQASVYLSSLGQPESSTSTADPALRNEERGDEGRDSLQKRRQKKIKNVKRRAKMTAPDLARTYVGAMKVVASRTTVRIDPAVKRTLCPACDGVLVPGHTVSVRVRPSKTHTHTMAFTCKSCGATRRIPAPPSISGSSSPPPSLQQPSGDDLTPNPNANPGRRKRRRPARAKRPPLAARADAGHVVVRGADALLPAETADGDGIWVT</sequence>
<feature type="compositionally biased region" description="Basic residues" evidence="5">
    <location>
        <begin position="100"/>
        <end position="114"/>
    </location>
</feature>
<dbReference type="PANTHER" id="PTHR14742:SF0">
    <property type="entry name" value="RIBONUCLEASE P PROTEIN SUBUNIT P21"/>
    <property type="match status" value="1"/>
</dbReference>
<evidence type="ECO:0008006" key="8">
    <source>
        <dbReference type="Google" id="ProtNLM"/>
    </source>
</evidence>
<dbReference type="GO" id="GO:0005655">
    <property type="term" value="C:nucleolar ribonuclease P complex"/>
    <property type="evidence" value="ECO:0007669"/>
    <property type="project" value="TreeGrafter"/>
</dbReference>
<name>A0AAD2HSD5_9AGAR</name>
<keyword evidence="1" id="KW-0819">tRNA processing</keyword>
<feature type="compositionally biased region" description="Basic and acidic residues" evidence="5">
    <location>
        <begin position="85"/>
        <end position="99"/>
    </location>
</feature>
<evidence type="ECO:0000256" key="3">
    <source>
        <dbReference type="ARBA" id="ARBA00022833"/>
    </source>
</evidence>
<keyword evidence="2" id="KW-0479">Metal-binding</keyword>
<feature type="compositionally biased region" description="Low complexity" evidence="5">
    <location>
        <begin position="205"/>
        <end position="220"/>
    </location>
</feature>
<evidence type="ECO:0000256" key="5">
    <source>
        <dbReference type="SAM" id="MobiDB-lite"/>
    </source>
</evidence>
<dbReference type="AlphaFoldDB" id="A0AAD2HSD5"/>
<gene>
    <name evidence="6" type="ORF">MYCIT1_LOCUS32254</name>
</gene>
<evidence type="ECO:0000256" key="1">
    <source>
        <dbReference type="ARBA" id="ARBA00022694"/>
    </source>
</evidence>
<keyword evidence="3" id="KW-0862">Zinc</keyword>
<feature type="compositionally biased region" description="Polar residues" evidence="5">
    <location>
        <begin position="72"/>
        <end position="81"/>
    </location>
</feature>
<dbReference type="EMBL" id="CAVNYO010000444">
    <property type="protein sequence ID" value="CAK5281263.1"/>
    <property type="molecule type" value="Genomic_DNA"/>
</dbReference>
<keyword evidence="7" id="KW-1185">Reference proteome</keyword>
<feature type="non-terminal residue" evidence="6">
    <location>
        <position position="1"/>
    </location>
</feature>
<dbReference type="PANTHER" id="PTHR14742">
    <property type="entry name" value="RIBONUCLEASE P SUBUNIT P21"/>
    <property type="match status" value="1"/>
</dbReference>
<evidence type="ECO:0000256" key="4">
    <source>
        <dbReference type="ARBA" id="ARBA00038402"/>
    </source>
</evidence>
<comment type="similarity">
    <text evidence="4">Belongs to the eukaryotic/archaeal RNase P protein component 4 family.</text>
</comment>
<feature type="compositionally biased region" description="Basic residues" evidence="5">
    <location>
        <begin position="221"/>
        <end position="233"/>
    </location>
</feature>